<comment type="caution">
    <text evidence="2">The sequence shown here is derived from an EMBL/GenBank/DDBJ whole genome shotgun (WGS) entry which is preliminary data.</text>
</comment>
<keyword evidence="3" id="KW-1185">Reference proteome</keyword>
<protein>
    <recommendedName>
        <fullName evidence="1">Rubredoxin-like domain-containing protein</fullName>
    </recommendedName>
</protein>
<dbReference type="InterPro" id="IPR024934">
    <property type="entry name" value="Rubredoxin-like_dom"/>
</dbReference>
<sequence length="276" mass="30649">MMARWECDHCGFLAWAADRDEMREVTGSHLLAHVPEAVTRSDFRTNWDCPYCNTEKTVYDADGAVSEFKTHLHEHVADRIVDDAHVADRFGWTGAVRIDAPVDSDDADALRAHFHGHADLVIAVTLDPERFVRLVDDRLDAWPRRTVVVSTEEYPFDAEAEIGVDDGSIEIVEIDPRLGPDELGETVSRIIDVNHAAGDVLSLEVSVFHEIVSSFDVRTACAFVRMLSARIDDSGGALQLYVDGDADPNVSTAMNFLDDDIDLALTPADGRFIRRV</sequence>
<reference evidence="2 3" key="1">
    <citation type="journal article" date="2019" name="Int. J. Syst. Evol. Microbiol.">
        <title>The Global Catalogue of Microorganisms (GCM) 10K type strain sequencing project: providing services to taxonomists for standard genome sequencing and annotation.</title>
        <authorList>
            <consortium name="The Broad Institute Genomics Platform"/>
            <consortium name="The Broad Institute Genome Sequencing Center for Infectious Disease"/>
            <person name="Wu L."/>
            <person name="Ma J."/>
        </authorList>
    </citation>
    <scope>NUCLEOTIDE SEQUENCE [LARGE SCALE GENOMIC DNA]</scope>
    <source>
        <strain evidence="2 3">CGMCC 1.12689</strain>
    </source>
</reference>
<accession>A0ABD6C1A6</accession>
<dbReference type="Proteomes" id="UP001597185">
    <property type="component" value="Unassembled WGS sequence"/>
</dbReference>
<proteinExistence type="predicted"/>
<dbReference type="EMBL" id="JBHUDB010000006">
    <property type="protein sequence ID" value="MFD1570895.1"/>
    <property type="molecule type" value="Genomic_DNA"/>
</dbReference>
<dbReference type="PROSITE" id="PS50903">
    <property type="entry name" value="RUBREDOXIN_LIKE"/>
    <property type="match status" value="1"/>
</dbReference>
<feature type="domain" description="Rubredoxin-like" evidence="1">
    <location>
        <begin position="2"/>
        <end position="62"/>
    </location>
</feature>
<dbReference type="RefSeq" id="WP_321169356.1">
    <property type="nucleotide sequence ID" value="NZ_JANHDL010000005.1"/>
</dbReference>
<gene>
    <name evidence="2" type="ORF">ACFR9T_09890</name>
</gene>
<dbReference type="AlphaFoldDB" id="A0ABD6C1A6"/>
<evidence type="ECO:0000313" key="2">
    <source>
        <dbReference type="EMBL" id="MFD1570895.1"/>
    </source>
</evidence>
<evidence type="ECO:0000313" key="3">
    <source>
        <dbReference type="Proteomes" id="UP001597185"/>
    </source>
</evidence>
<evidence type="ECO:0000259" key="1">
    <source>
        <dbReference type="PROSITE" id="PS50903"/>
    </source>
</evidence>
<dbReference type="SUPFAM" id="SSF57802">
    <property type="entry name" value="Rubredoxin-like"/>
    <property type="match status" value="1"/>
</dbReference>
<organism evidence="2 3">
    <name type="scientific">Halorubrum laminariae</name>
    <dbReference type="NCBI Taxonomy" id="1433523"/>
    <lineage>
        <taxon>Archaea</taxon>
        <taxon>Methanobacteriati</taxon>
        <taxon>Methanobacteriota</taxon>
        <taxon>Stenosarchaea group</taxon>
        <taxon>Halobacteria</taxon>
        <taxon>Halobacteriales</taxon>
        <taxon>Haloferacaceae</taxon>
        <taxon>Halorubrum</taxon>
    </lineage>
</organism>
<dbReference type="Gene3D" id="2.20.28.10">
    <property type="match status" value="1"/>
</dbReference>
<name>A0ABD6C1A6_9EURY</name>